<keyword evidence="5" id="KW-1133">Transmembrane helix</keyword>
<dbReference type="InterPro" id="IPR036759">
    <property type="entry name" value="TPK_catalytic_sf"/>
</dbReference>
<proteinExistence type="predicted"/>
<evidence type="ECO:0000259" key="6">
    <source>
        <dbReference type="Pfam" id="PF12555"/>
    </source>
</evidence>
<keyword evidence="5" id="KW-0812">Transmembrane</keyword>
<evidence type="ECO:0000313" key="8">
    <source>
        <dbReference type="Proteomes" id="UP000185478"/>
    </source>
</evidence>
<dbReference type="InterPro" id="IPR047795">
    <property type="entry name" value="Put_SteA-like"/>
</dbReference>
<dbReference type="NCBIfam" id="NF040608">
    <property type="entry name" value="division_SteA"/>
    <property type="match status" value="1"/>
</dbReference>
<name>A0A1L7CFU3_9CORY</name>
<feature type="domain" description="SteA-like C-terminal" evidence="6">
    <location>
        <begin position="332"/>
        <end position="386"/>
    </location>
</feature>
<dbReference type="GO" id="GO:0005524">
    <property type="term" value="F:ATP binding"/>
    <property type="evidence" value="ECO:0007669"/>
    <property type="project" value="UniProtKB-KW"/>
</dbReference>
<dbReference type="Pfam" id="PF12555">
    <property type="entry name" value="SteA-like_C"/>
    <property type="match status" value="1"/>
</dbReference>
<dbReference type="RefSeq" id="WP_075726050.1">
    <property type="nucleotide sequence ID" value="NZ_CP009245.1"/>
</dbReference>
<keyword evidence="4" id="KW-0067">ATP-binding</keyword>
<evidence type="ECO:0000256" key="2">
    <source>
        <dbReference type="ARBA" id="ARBA00022741"/>
    </source>
</evidence>
<protein>
    <submittedName>
        <fullName evidence="7">Thiamine pyrophosphokinase</fullName>
    </submittedName>
</protein>
<evidence type="ECO:0000256" key="4">
    <source>
        <dbReference type="ARBA" id="ARBA00022840"/>
    </source>
</evidence>
<keyword evidence="3 7" id="KW-0418">Kinase</keyword>
<sequence length="395" mass="41658">MSLFSRNNDLPGLQAPVRDCTPMGKGMRKLGAGDIALIDATNINRAFAQQLIDAGVAAVLNIARAGAATVPSFGPQLLIDAGITLVDDLGPEVRTHFKDGKKGRLTDEGELFYGDKLLASGTVLSAAAVDAQWESAQQQLLDHMEAFFGNTTEFIRSEAPLLVDGLGIPATGVELDNRKVVVVSPAVDLDAQLKSLRNFLREYSPAIIAVNEAADTLVKAGYSPDIIIGDPARIEVETMRGGALMVLPADTSGHAIGMERIQDLGIGAMTFPSAITDATDLAILLAEYHGASLIVNVGAPIDLNGVFADAAGAQPSGLLARLKAGTKLVDGKAIVELYTVRSNFSFHWLWALLGVLVLIATIVAIAGFNGDGSFVDNLIDTWNNIAVEVRSWVGM</sequence>
<dbReference type="SUPFAM" id="SSF63999">
    <property type="entry name" value="Thiamin pyrophosphokinase, catalytic domain"/>
    <property type="match status" value="1"/>
</dbReference>
<evidence type="ECO:0000256" key="3">
    <source>
        <dbReference type="ARBA" id="ARBA00022777"/>
    </source>
</evidence>
<dbReference type="Proteomes" id="UP000185478">
    <property type="component" value="Chromosome"/>
</dbReference>
<keyword evidence="5" id="KW-0472">Membrane</keyword>
<accession>A0A1L7CFU3</accession>
<evidence type="ECO:0000256" key="1">
    <source>
        <dbReference type="ARBA" id="ARBA00022679"/>
    </source>
</evidence>
<dbReference type="KEGG" id="caqu:CAQU_06020"/>
<feature type="transmembrane region" description="Helical" evidence="5">
    <location>
        <begin position="348"/>
        <end position="368"/>
    </location>
</feature>
<dbReference type="GO" id="GO:0009229">
    <property type="term" value="P:thiamine diphosphate biosynthetic process"/>
    <property type="evidence" value="ECO:0007669"/>
    <property type="project" value="InterPro"/>
</dbReference>
<organism evidence="7 8">
    <name type="scientific">Corynebacterium aquilae DSM 44791</name>
    <dbReference type="NCBI Taxonomy" id="1431546"/>
    <lineage>
        <taxon>Bacteria</taxon>
        <taxon>Bacillati</taxon>
        <taxon>Actinomycetota</taxon>
        <taxon>Actinomycetes</taxon>
        <taxon>Mycobacteriales</taxon>
        <taxon>Corynebacteriaceae</taxon>
        <taxon>Corynebacterium</taxon>
    </lineage>
</organism>
<keyword evidence="1" id="KW-0808">Transferase</keyword>
<keyword evidence="2" id="KW-0547">Nucleotide-binding</keyword>
<evidence type="ECO:0000313" key="7">
    <source>
        <dbReference type="EMBL" id="APT84696.1"/>
    </source>
</evidence>
<keyword evidence="8" id="KW-1185">Reference proteome</keyword>
<evidence type="ECO:0000256" key="5">
    <source>
        <dbReference type="SAM" id="Phobius"/>
    </source>
</evidence>
<dbReference type="InterPro" id="IPR022215">
    <property type="entry name" value="SteA-like_C"/>
</dbReference>
<dbReference type="STRING" id="1431546.CAQU_06020"/>
<gene>
    <name evidence="7" type="ORF">CAQU_06020</name>
</gene>
<dbReference type="GO" id="GO:0016301">
    <property type="term" value="F:kinase activity"/>
    <property type="evidence" value="ECO:0007669"/>
    <property type="project" value="UniProtKB-KW"/>
</dbReference>
<reference evidence="7 8" key="1">
    <citation type="submission" date="2014-08" db="EMBL/GenBank/DDBJ databases">
        <title>Complete genome sequence of Corynebacterium aquilae S-613T(T) (=DSM 44791(T)), isolated from the choana of a healthy golden eagle.</title>
        <authorList>
            <person name="Ruckert C."/>
            <person name="Albersmeier A."/>
            <person name="Winkler A."/>
            <person name="Kalinowski J."/>
        </authorList>
    </citation>
    <scope>NUCLEOTIDE SEQUENCE [LARGE SCALE GENOMIC DNA]</scope>
    <source>
        <strain evidence="7 8">S-613</strain>
    </source>
</reference>
<dbReference type="OrthoDB" id="5169996at2"/>
<dbReference type="AlphaFoldDB" id="A0A1L7CFU3"/>
<dbReference type="GO" id="GO:0004788">
    <property type="term" value="F:thiamine diphosphokinase activity"/>
    <property type="evidence" value="ECO:0007669"/>
    <property type="project" value="InterPro"/>
</dbReference>
<dbReference type="EMBL" id="CP009245">
    <property type="protein sequence ID" value="APT84696.1"/>
    <property type="molecule type" value="Genomic_DNA"/>
</dbReference>